<dbReference type="RefSeq" id="YP_008059483.1">
    <property type="nucleotide sequence ID" value="NC_021328.1"/>
</dbReference>
<proteinExistence type="predicted"/>
<evidence type="ECO:0000313" key="1">
    <source>
        <dbReference type="EMBL" id="AGM11605.1"/>
    </source>
</evidence>
<dbReference type="GeneID" id="16194009"/>
<accession>R4T9J9</accession>
<protein>
    <submittedName>
        <fullName evidence="1">Uncharacterized protein</fullName>
    </submittedName>
</protein>
<sequence length="83" mass="9189">MVEATNPRKAVQQIKMDYENVSQVSMEVNVGSSGLTTDVTVFIEAARDAKDYVNLLTDLYDAGFDVEDKGKVETGRRMVRGSQ</sequence>
<keyword evidence="2" id="KW-1185">Reference proteome</keyword>
<dbReference type="EMBL" id="KC292026">
    <property type="protein sequence ID" value="AGM11605.1"/>
    <property type="molecule type" value="Genomic_DNA"/>
</dbReference>
<name>R4T9J9_9CAUD</name>
<dbReference type="Proteomes" id="UP000202786">
    <property type="component" value="Segment"/>
</dbReference>
<evidence type="ECO:0000313" key="2">
    <source>
        <dbReference type="Proteomes" id="UP000202786"/>
    </source>
</evidence>
<dbReference type="KEGG" id="vg:16194009"/>
<organism evidence="1 2">
    <name type="scientific">Halogranum tailed virus 1</name>
    <dbReference type="NCBI Taxonomy" id="1273749"/>
    <lineage>
        <taxon>Viruses</taxon>
        <taxon>Duplodnaviria</taxon>
        <taxon>Heunggongvirae</taxon>
        <taxon>Uroviricota</taxon>
        <taxon>Caudoviricetes</taxon>
        <taxon>Thumleimavirales</taxon>
        <taxon>Halomagnusviridae</taxon>
        <taxon>Hagravirus</taxon>
        <taxon>Hagravirus capitaneum</taxon>
        <taxon>Hagravirus HGTV1</taxon>
    </lineage>
</organism>
<reference evidence="1 2" key="1">
    <citation type="submission" date="2012-12" db="EMBL/GenBank/DDBJ databases">
        <authorList>
            <person name="Sencilo A."/>
            <person name="Jacobs-Sera D."/>
            <person name="Russell D.A."/>
            <person name="Ko C."/>
            <person name="Atanasova N."/>
            <person name="Osterlund E."/>
            <person name="Oksanen H.M."/>
            <person name="Bamford D.H."/>
            <person name="Hatfull G.F."/>
            <person name="Roine E."/>
            <person name="Hendrix R.W."/>
        </authorList>
    </citation>
    <scope>NUCLEOTIDE SEQUENCE [LARGE SCALE GENOMIC DNA]</scope>
</reference>
<gene>
    <name evidence="1" type="primary">308</name>
    <name evidence="1" type="ORF">HGTV1_308</name>
</gene>